<keyword evidence="6 9" id="KW-1133">Transmembrane helix</keyword>
<organism evidence="11 12">
    <name type="scientific">Skermanella aerolata</name>
    <dbReference type="NCBI Taxonomy" id="393310"/>
    <lineage>
        <taxon>Bacteria</taxon>
        <taxon>Pseudomonadati</taxon>
        <taxon>Pseudomonadota</taxon>
        <taxon>Alphaproteobacteria</taxon>
        <taxon>Rhodospirillales</taxon>
        <taxon>Azospirillaceae</taxon>
        <taxon>Skermanella</taxon>
    </lineage>
</organism>
<accession>A0A512E000</accession>
<keyword evidence="7 9" id="KW-0472">Membrane</keyword>
<evidence type="ECO:0000256" key="8">
    <source>
        <dbReference type="ARBA" id="ARBA00038436"/>
    </source>
</evidence>
<evidence type="ECO:0000256" key="4">
    <source>
        <dbReference type="ARBA" id="ARBA00022519"/>
    </source>
</evidence>
<evidence type="ECO:0000256" key="5">
    <source>
        <dbReference type="ARBA" id="ARBA00022692"/>
    </source>
</evidence>
<keyword evidence="3" id="KW-1003">Cell membrane</keyword>
<feature type="domain" description="Tripartite ATP-independent periplasmic transporters DctQ component" evidence="10">
    <location>
        <begin position="9"/>
        <end position="140"/>
    </location>
</feature>
<evidence type="ECO:0000259" key="10">
    <source>
        <dbReference type="Pfam" id="PF04290"/>
    </source>
</evidence>
<feature type="transmembrane region" description="Helical" evidence="9">
    <location>
        <begin position="113"/>
        <end position="136"/>
    </location>
</feature>
<dbReference type="GO" id="GO:0015740">
    <property type="term" value="P:C4-dicarboxylate transport"/>
    <property type="evidence" value="ECO:0007669"/>
    <property type="project" value="TreeGrafter"/>
</dbReference>
<comment type="caution">
    <text evidence="11">The sequence shown here is derived from an EMBL/GenBank/DDBJ whole genome shotgun (WGS) entry which is preliminary data.</text>
</comment>
<keyword evidence="12" id="KW-1185">Reference proteome</keyword>
<sequence length="141" mass="15749">MAAVVLGVICLITLANVVVRYFTNYSFAATEEISVALMVVLALLGSATAVARRRHIAITILIDRLPRPLKRFAEVIAETATLVMFLLLVWLGGELAWDVYRFEETSPSMGWPQWIYNIWLPILAALIAARAAFMIIRSLRS</sequence>
<gene>
    <name evidence="11" type="ORF">SAE02_62050</name>
</gene>
<evidence type="ECO:0000313" key="12">
    <source>
        <dbReference type="Proteomes" id="UP000321523"/>
    </source>
</evidence>
<evidence type="ECO:0000256" key="9">
    <source>
        <dbReference type="RuleBase" id="RU369079"/>
    </source>
</evidence>
<proteinExistence type="inferred from homology"/>
<feature type="transmembrane region" description="Helical" evidence="9">
    <location>
        <begin position="33"/>
        <end position="51"/>
    </location>
</feature>
<evidence type="ECO:0000256" key="3">
    <source>
        <dbReference type="ARBA" id="ARBA00022475"/>
    </source>
</evidence>
<evidence type="ECO:0000256" key="6">
    <source>
        <dbReference type="ARBA" id="ARBA00022989"/>
    </source>
</evidence>
<comment type="similarity">
    <text evidence="8 9">Belongs to the TRAP transporter small permease family.</text>
</comment>
<name>A0A512E000_9PROT</name>
<dbReference type="GO" id="GO:0022857">
    <property type="term" value="F:transmembrane transporter activity"/>
    <property type="evidence" value="ECO:0007669"/>
    <property type="project" value="UniProtKB-UniRule"/>
</dbReference>
<reference evidence="11 12" key="1">
    <citation type="submission" date="2019-07" db="EMBL/GenBank/DDBJ databases">
        <title>Whole genome shotgun sequence of Skermanella aerolata NBRC 106429.</title>
        <authorList>
            <person name="Hosoyama A."/>
            <person name="Uohara A."/>
            <person name="Ohji S."/>
            <person name="Ichikawa N."/>
        </authorList>
    </citation>
    <scope>NUCLEOTIDE SEQUENCE [LARGE SCALE GENOMIC DNA]</scope>
    <source>
        <strain evidence="11 12">NBRC 106429</strain>
    </source>
</reference>
<evidence type="ECO:0000256" key="1">
    <source>
        <dbReference type="ARBA" id="ARBA00004429"/>
    </source>
</evidence>
<comment type="function">
    <text evidence="9">Part of the tripartite ATP-independent periplasmic (TRAP) transport system.</text>
</comment>
<comment type="caution">
    <text evidence="9">Lacks conserved residue(s) required for the propagation of feature annotation.</text>
</comment>
<dbReference type="InterPro" id="IPR055348">
    <property type="entry name" value="DctQ"/>
</dbReference>
<keyword evidence="2 9" id="KW-0813">Transport</keyword>
<dbReference type="Proteomes" id="UP000321523">
    <property type="component" value="Unassembled WGS sequence"/>
</dbReference>
<dbReference type="PANTHER" id="PTHR35011:SF2">
    <property type="entry name" value="2,3-DIKETO-L-GULONATE TRAP TRANSPORTER SMALL PERMEASE PROTEIN YIAM"/>
    <property type="match status" value="1"/>
</dbReference>
<dbReference type="PANTHER" id="PTHR35011">
    <property type="entry name" value="2,3-DIKETO-L-GULONATE TRAP TRANSPORTER SMALL PERMEASE PROTEIN YIAM"/>
    <property type="match status" value="1"/>
</dbReference>
<keyword evidence="4 9" id="KW-0997">Cell inner membrane</keyword>
<dbReference type="AlphaFoldDB" id="A0A512E000"/>
<dbReference type="Pfam" id="PF04290">
    <property type="entry name" value="DctQ"/>
    <property type="match status" value="1"/>
</dbReference>
<dbReference type="EMBL" id="BJYZ01000035">
    <property type="protein sequence ID" value="GEO42057.1"/>
    <property type="molecule type" value="Genomic_DNA"/>
</dbReference>
<evidence type="ECO:0000256" key="7">
    <source>
        <dbReference type="ARBA" id="ARBA00023136"/>
    </source>
</evidence>
<feature type="transmembrane region" description="Helical" evidence="9">
    <location>
        <begin position="72"/>
        <end position="93"/>
    </location>
</feature>
<evidence type="ECO:0000256" key="2">
    <source>
        <dbReference type="ARBA" id="ARBA00022448"/>
    </source>
</evidence>
<comment type="subunit">
    <text evidence="9">The complex comprises the extracytoplasmic solute receptor protein and the two transmembrane proteins.</text>
</comment>
<dbReference type="InterPro" id="IPR007387">
    <property type="entry name" value="TRAP_DctQ"/>
</dbReference>
<evidence type="ECO:0000313" key="11">
    <source>
        <dbReference type="EMBL" id="GEO42057.1"/>
    </source>
</evidence>
<dbReference type="GO" id="GO:0005886">
    <property type="term" value="C:plasma membrane"/>
    <property type="evidence" value="ECO:0007669"/>
    <property type="project" value="UniProtKB-SubCell"/>
</dbReference>
<comment type="subcellular location">
    <subcellularLocation>
        <location evidence="1 9">Cell inner membrane</location>
        <topology evidence="1 9">Multi-pass membrane protein</topology>
    </subcellularLocation>
</comment>
<keyword evidence="5 9" id="KW-0812">Transmembrane</keyword>
<protein>
    <recommendedName>
        <fullName evidence="9">TRAP transporter small permease protein</fullName>
    </recommendedName>
</protein>